<keyword evidence="11 12" id="KW-0472">Membrane</keyword>
<feature type="transmembrane region" description="Helical" evidence="12">
    <location>
        <begin position="1320"/>
        <end position="1343"/>
    </location>
</feature>
<dbReference type="GO" id="GO:0015031">
    <property type="term" value="P:protein transport"/>
    <property type="evidence" value="ECO:0007669"/>
    <property type="project" value="UniProtKB-KW"/>
</dbReference>
<dbReference type="InterPro" id="IPR012908">
    <property type="entry name" value="PGAP1-ab_dom-like"/>
</dbReference>
<dbReference type="InterPro" id="IPR008183">
    <property type="entry name" value="Aldose_1/G6P_1-epimerase"/>
</dbReference>
<feature type="region of interest" description="Disordered" evidence="13">
    <location>
        <begin position="294"/>
        <end position="316"/>
    </location>
</feature>
<dbReference type="CDD" id="cd09020">
    <property type="entry name" value="D-hex-6-P-epi_like"/>
    <property type="match status" value="1"/>
</dbReference>
<dbReference type="GO" id="GO:0006888">
    <property type="term" value="P:endoplasmic reticulum to Golgi vesicle-mediated transport"/>
    <property type="evidence" value="ECO:0007669"/>
    <property type="project" value="TreeGrafter"/>
</dbReference>
<evidence type="ECO:0000256" key="1">
    <source>
        <dbReference type="ARBA" id="ARBA00001096"/>
    </source>
</evidence>
<dbReference type="Pfam" id="PF01263">
    <property type="entry name" value="Aldose_epim"/>
    <property type="match status" value="1"/>
</dbReference>
<feature type="transmembrane region" description="Helical" evidence="12">
    <location>
        <begin position="1294"/>
        <end position="1314"/>
    </location>
</feature>
<dbReference type="Pfam" id="PF25140">
    <property type="entry name" value="PGAP1_TMD"/>
    <property type="match status" value="1"/>
</dbReference>
<evidence type="ECO:0000313" key="17">
    <source>
        <dbReference type="Proteomes" id="UP001140094"/>
    </source>
</evidence>
<sequence>MSVEKINGSDGSLERVILQGQGKSSVEIYLYGATVTSWKSQGQERLFLSSQAKLDGSKAIRGGIPLVFPQFGPGELPQHGFARTRKWEFLDAFEHGESMVAQFQLTENEETLASKWPYKFMLHYTVDLTATTLSTIIKYENTDTREFSFTSLMHNYFRVPNISSTLVTGLAGSIYANKVTGADNVSEDRENITVAENEDRVYTNVPGTVSIKYGNQQVTVRRFNFEDVVLWNPWAEKAAEMSDFGDSEYKNMICVEPGTVSNRIALRPGQVVSCGQLLTDDEFDDIAAANSEDSRHLLPSDAEDARTTDKPAGARHPRTTSLGLLRGFAGTIVLLMVSALLGLLAAHSYFHGQTDAPNCAMSYSRPQYIEQTEFGRSWTRYSTKYTLFLYREGLVNTQDEAFRIPVLFIPGNAGSHKQVRSIASSTASAFADMVKADPAAIKHGKIGYDFFTISLNEELTALHGYSILEQADFVNDAIRYILSLYPKTRRQNKQELGAGLVDPESVVVVGHSMGGVVARTVFTLPNYVTGSIQALFTLSTPHNNPTASLESHVEDVYSSINQFWRHGFHNGTLSTVSLVSIAGGNLDSMINSDYTYVGDLAPPRNSLSILSSGINDVWLSLDHQSILWCAQMARKFATMMVQIMDARQQSQLVPLDQRMGIMRNLLYSSIEDDFATRTPSEPRKTNTDDYRLVSLSRSNGIDLDPSSMRASLAGTGSRSKKQKVLHLVALDGENASSGSSGNERIVQILYDPMLFTTVHGGNSAAQLTEPAFLGCKRSSGDAIRSVGADGDTGIEIDVNCEAVPMATATKLPLKRDGDDPTKPVPTLHYVEVPVADMLQYDYVGLEVPVHFSSRGFLHAAIVDRPHQQTQKPGYLRSTKIKATASSQALGLRTRIRLDVPESPFFVFRAKLALQRNKKAVDTSATKFQPIIRQSDGRQFESKFWYDQQTVPLAIHGRGAYMPSDDIANAGTLSQAAAWNGLYIDIWADADHFTDLEVALSIDWYSSLNRTVKRYDMALLALSFVWVCLVIQHQLRTWNSRAAIFPSSLAAIESLIRNGTLAVVLGLGIMTPILQELIAHALQQAWSPATQAAWSNLFMGVRGSGWTLGLVPAVLLVVSLGFVALQALALTMICGLAAWLFATVARWKDGKAIDQETGKANAQYAAGPAVLATLGFVAFVSTAVPYQFAFVIIYLAQLITAARTMALAQIAGDTGMRQLGNYQLGLLLFWTNSLPYCVPELLVWVRNISVLWFEDAPAGHNLVNMAGFFALRMASAHRIVPRLTSSGLLSSRSSWWLHTATYALLGAVVAYAWLFSIRRPYILYSIANAVSAWIAAIQLVELALRLCSALIKPSGRQCPEADIPMAEMDSADTLLHRKQN</sequence>
<dbReference type="InterPro" id="IPR025532">
    <property type="entry name" value="G6P_1-epimerase"/>
</dbReference>
<dbReference type="InterPro" id="IPR039529">
    <property type="entry name" value="PGAP1/BST1"/>
</dbReference>
<dbReference type="InterPro" id="IPR029058">
    <property type="entry name" value="AB_hydrolase_fold"/>
</dbReference>
<evidence type="ECO:0000256" key="7">
    <source>
        <dbReference type="ARBA" id="ARBA00022801"/>
    </source>
</evidence>
<keyword evidence="8 12" id="KW-0256">Endoplasmic reticulum</keyword>
<evidence type="ECO:0000256" key="12">
    <source>
        <dbReference type="RuleBase" id="RU365011"/>
    </source>
</evidence>
<dbReference type="InterPro" id="IPR011013">
    <property type="entry name" value="Gal_mutarotase_sf_dom"/>
</dbReference>
<evidence type="ECO:0000256" key="10">
    <source>
        <dbReference type="ARBA" id="ARBA00022989"/>
    </source>
</evidence>
<keyword evidence="17" id="KW-1185">Reference proteome</keyword>
<dbReference type="OrthoDB" id="348976at2759"/>
<dbReference type="EC" id="3.1.-.-" evidence="12"/>
<dbReference type="Gene3D" id="2.70.98.10">
    <property type="match status" value="1"/>
</dbReference>
<feature type="transmembrane region" description="Helical" evidence="12">
    <location>
        <begin position="1223"/>
        <end position="1244"/>
    </location>
</feature>
<evidence type="ECO:0000259" key="15">
    <source>
        <dbReference type="Pfam" id="PF25140"/>
    </source>
</evidence>
<dbReference type="GO" id="GO:0050185">
    <property type="term" value="F:phosphatidylinositol deacylase activity"/>
    <property type="evidence" value="ECO:0007669"/>
    <property type="project" value="TreeGrafter"/>
</dbReference>
<comment type="catalytic activity">
    <reaction evidence="1">
        <text>alpha-D-glucose 6-phosphate = beta-D-glucose 6-phosphate</text>
        <dbReference type="Rhea" id="RHEA:16249"/>
        <dbReference type="ChEBI" id="CHEBI:58225"/>
        <dbReference type="ChEBI" id="CHEBI:58247"/>
        <dbReference type="EC" id="5.1.3.15"/>
    </reaction>
</comment>
<feature type="compositionally biased region" description="Basic and acidic residues" evidence="13">
    <location>
        <begin position="294"/>
        <end position="309"/>
    </location>
</feature>
<keyword evidence="9 12" id="KW-0653">Protein transport</keyword>
<evidence type="ECO:0000256" key="5">
    <source>
        <dbReference type="ARBA" id="ARBA00022448"/>
    </source>
</evidence>
<feature type="transmembrane region" description="Helical" evidence="12">
    <location>
        <begin position="1112"/>
        <end position="1140"/>
    </location>
</feature>
<comment type="function">
    <text evidence="12">Involved in inositol deacylation of GPI-anchored proteins which plays important roles in the quality control and ER-associated degradation of GPI-anchored proteins.</text>
</comment>
<dbReference type="InterPro" id="IPR056824">
    <property type="entry name" value="PGAP1_TMD"/>
</dbReference>
<evidence type="ECO:0000256" key="6">
    <source>
        <dbReference type="ARBA" id="ARBA00022692"/>
    </source>
</evidence>
<proteinExistence type="inferred from homology"/>
<feature type="transmembrane region" description="Helical" evidence="12">
    <location>
        <begin position="1161"/>
        <end position="1181"/>
    </location>
</feature>
<dbReference type="Pfam" id="PF07819">
    <property type="entry name" value="PGAP1"/>
    <property type="match status" value="1"/>
</dbReference>
<dbReference type="Proteomes" id="UP001140094">
    <property type="component" value="Unassembled WGS sequence"/>
</dbReference>
<accession>A0A9W8HY90</accession>
<dbReference type="GO" id="GO:0030246">
    <property type="term" value="F:carbohydrate binding"/>
    <property type="evidence" value="ECO:0007669"/>
    <property type="project" value="InterPro"/>
</dbReference>
<dbReference type="GO" id="GO:0006505">
    <property type="term" value="P:GPI anchor metabolic process"/>
    <property type="evidence" value="ECO:0007669"/>
    <property type="project" value="TreeGrafter"/>
</dbReference>
<evidence type="ECO:0000256" key="9">
    <source>
        <dbReference type="ARBA" id="ARBA00022927"/>
    </source>
</evidence>
<evidence type="ECO:0000256" key="2">
    <source>
        <dbReference type="ARBA" id="ARBA00004477"/>
    </source>
</evidence>
<evidence type="ECO:0000259" key="14">
    <source>
        <dbReference type="Pfam" id="PF07819"/>
    </source>
</evidence>
<dbReference type="GO" id="GO:0005789">
    <property type="term" value="C:endoplasmic reticulum membrane"/>
    <property type="evidence" value="ECO:0007669"/>
    <property type="project" value="UniProtKB-SubCell"/>
</dbReference>
<dbReference type="EMBL" id="JANBUO010000058">
    <property type="protein sequence ID" value="KAJ2808264.1"/>
    <property type="molecule type" value="Genomic_DNA"/>
</dbReference>
<dbReference type="SUPFAM" id="SSF53474">
    <property type="entry name" value="alpha/beta-Hydrolases"/>
    <property type="match status" value="1"/>
</dbReference>
<dbReference type="Gene3D" id="3.40.50.1820">
    <property type="entry name" value="alpha/beta hydrolase"/>
    <property type="match status" value="1"/>
</dbReference>
<keyword evidence="10 12" id="KW-1133">Transmembrane helix</keyword>
<name>A0A9W8HY90_9FUNG</name>
<dbReference type="GO" id="GO:0047938">
    <property type="term" value="F:glucose-6-phosphate 1-epimerase activity"/>
    <property type="evidence" value="ECO:0007669"/>
    <property type="project" value="UniProtKB-EC"/>
</dbReference>
<dbReference type="GO" id="GO:0005975">
    <property type="term" value="P:carbohydrate metabolic process"/>
    <property type="evidence" value="ECO:0007669"/>
    <property type="project" value="InterPro"/>
</dbReference>
<comment type="similarity">
    <text evidence="3">Belongs to the glucose-6-phosphate 1-epimerase family.</text>
</comment>
<comment type="similarity">
    <text evidence="4 12">Belongs to the GPI inositol-deacylase family.</text>
</comment>
<reference evidence="16" key="1">
    <citation type="submission" date="2022-07" db="EMBL/GenBank/DDBJ databases">
        <title>Phylogenomic reconstructions and comparative analyses of Kickxellomycotina fungi.</title>
        <authorList>
            <person name="Reynolds N.K."/>
            <person name="Stajich J.E."/>
            <person name="Barry K."/>
            <person name="Grigoriev I.V."/>
            <person name="Crous P."/>
            <person name="Smith M.E."/>
        </authorList>
    </citation>
    <scope>NUCLEOTIDE SEQUENCE</scope>
    <source>
        <strain evidence="16">NRRL 1565</strain>
    </source>
</reference>
<dbReference type="PANTHER" id="PTHR15495">
    <property type="entry name" value="NEGATIVE REGULATOR OF VESICLE FORMATION-RELATED"/>
    <property type="match status" value="1"/>
</dbReference>
<gene>
    <name evidence="16" type="primary">BST1</name>
    <name evidence="16" type="ORF">H4R20_000947</name>
</gene>
<feature type="transmembrane region" description="Helical" evidence="12">
    <location>
        <begin position="324"/>
        <end position="350"/>
    </location>
</feature>
<evidence type="ECO:0000256" key="3">
    <source>
        <dbReference type="ARBA" id="ARBA00005866"/>
    </source>
</evidence>
<protein>
    <recommendedName>
        <fullName evidence="12">GPI inositol-deacylase</fullName>
        <ecNumber evidence="12">3.1.-.-</ecNumber>
    </recommendedName>
</protein>
<evidence type="ECO:0000256" key="11">
    <source>
        <dbReference type="ARBA" id="ARBA00023136"/>
    </source>
</evidence>
<evidence type="ECO:0000313" key="16">
    <source>
        <dbReference type="EMBL" id="KAJ2808264.1"/>
    </source>
</evidence>
<dbReference type="PANTHER" id="PTHR15495:SF7">
    <property type="entry name" value="GPI INOSITOL-DEACYLASE"/>
    <property type="match status" value="1"/>
</dbReference>
<keyword evidence="5 12" id="KW-0813">Transport</keyword>
<dbReference type="InterPro" id="IPR014718">
    <property type="entry name" value="GH-type_carb-bd"/>
</dbReference>
<keyword evidence="6 12" id="KW-0812">Transmembrane</keyword>
<evidence type="ECO:0000256" key="13">
    <source>
        <dbReference type="SAM" id="MobiDB-lite"/>
    </source>
</evidence>
<feature type="transmembrane region" description="Helical" evidence="12">
    <location>
        <begin position="1187"/>
        <end position="1211"/>
    </location>
</feature>
<evidence type="ECO:0000256" key="4">
    <source>
        <dbReference type="ARBA" id="ARBA00006931"/>
    </source>
</evidence>
<feature type="domain" description="GPI inositol-deacylase PGAP1-like alpha/beta" evidence="14">
    <location>
        <begin position="404"/>
        <end position="642"/>
    </location>
</feature>
<comment type="subcellular location">
    <subcellularLocation>
        <location evidence="2">Endoplasmic reticulum membrane</location>
        <topology evidence="2">Multi-pass membrane protein</topology>
    </subcellularLocation>
</comment>
<organism evidence="16 17">
    <name type="scientific">Coemansia guatemalensis</name>
    <dbReference type="NCBI Taxonomy" id="2761395"/>
    <lineage>
        <taxon>Eukaryota</taxon>
        <taxon>Fungi</taxon>
        <taxon>Fungi incertae sedis</taxon>
        <taxon>Zoopagomycota</taxon>
        <taxon>Kickxellomycotina</taxon>
        <taxon>Kickxellomycetes</taxon>
        <taxon>Kickxellales</taxon>
        <taxon>Kickxellaceae</taxon>
        <taxon>Coemansia</taxon>
    </lineage>
</organism>
<comment type="caution">
    <text evidence="16">The sequence shown here is derived from an EMBL/GenBank/DDBJ whole genome shotgun (WGS) entry which is preliminary data.</text>
</comment>
<dbReference type="SUPFAM" id="SSF74650">
    <property type="entry name" value="Galactose mutarotase-like"/>
    <property type="match status" value="1"/>
</dbReference>
<feature type="domain" description="GPI inositol-deacylase transmembrane" evidence="15">
    <location>
        <begin position="1018"/>
        <end position="1336"/>
    </location>
</feature>
<evidence type="ECO:0000256" key="8">
    <source>
        <dbReference type="ARBA" id="ARBA00022824"/>
    </source>
</evidence>
<keyword evidence="7 12" id="KW-0378">Hydrolase</keyword>